<dbReference type="SUPFAM" id="SSF55136">
    <property type="entry name" value="Probable bacterial effector-binding domain"/>
    <property type="match status" value="1"/>
</dbReference>
<evidence type="ECO:0000259" key="1">
    <source>
        <dbReference type="Pfam" id="PF06445"/>
    </source>
</evidence>
<feature type="domain" description="GyrI-like small molecule binding" evidence="1">
    <location>
        <begin position="2"/>
        <end position="92"/>
    </location>
</feature>
<name>A0ABW5S6M0_9BACL</name>
<dbReference type="PANTHER" id="PTHR40055:SF1">
    <property type="entry name" value="TRANSCRIPTIONAL REGULATOR YGIV-RELATED"/>
    <property type="match status" value="1"/>
</dbReference>
<protein>
    <submittedName>
        <fullName evidence="2">GyrI-like domain-containing protein</fullName>
    </submittedName>
</protein>
<dbReference type="EMBL" id="JBHUMQ010000048">
    <property type="protein sequence ID" value="MFD2695436.1"/>
    <property type="molecule type" value="Genomic_DNA"/>
</dbReference>
<dbReference type="InterPro" id="IPR029442">
    <property type="entry name" value="GyrI-like"/>
</dbReference>
<organism evidence="2 3">
    <name type="scientific">Sporolactobacillus shoreicorticis</name>
    <dbReference type="NCBI Taxonomy" id="1923877"/>
    <lineage>
        <taxon>Bacteria</taxon>
        <taxon>Bacillati</taxon>
        <taxon>Bacillota</taxon>
        <taxon>Bacilli</taxon>
        <taxon>Bacillales</taxon>
        <taxon>Sporolactobacillaceae</taxon>
        <taxon>Sporolactobacillus</taxon>
    </lineage>
</organism>
<accession>A0ABW5S6M0</accession>
<evidence type="ECO:0000313" key="2">
    <source>
        <dbReference type="EMBL" id="MFD2695436.1"/>
    </source>
</evidence>
<dbReference type="RefSeq" id="WP_253065660.1">
    <property type="nucleotide sequence ID" value="NZ_JAMXWM010000061.1"/>
</dbReference>
<keyword evidence="3" id="KW-1185">Reference proteome</keyword>
<dbReference type="PANTHER" id="PTHR40055">
    <property type="entry name" value="TRANSCRIPTIONAL REGULATOR YGIV-RELATED"/>
    <property type="match status" value="1"/>
</dbReference>
<dbReference type="Proteomes" id="UP001597399">
    <property type="component" value="Unassembled WGS sequence"/>
</dbReference>
<reference evidence="3" key="1">
    <citation type="journal article" date="2019" name="Int. J. Syst. Evol. Microbiol.">
        <title>The Global Catalogue of Microorganisms (GCM) 10K type strain sequencing project: providing services to taxonomists for standard genome sequencing and annotation.</title>
        <authorList>
            <consortium name="The Broad Institute Genomics Platform"/>
            <consortium name="The Broad Institute Genome Sequencing Center for Infectious Disease"/>
            <person name="Wu L."/>
            <person name="Ma J."/>
        </authorList>
    </citation>
    <scope>NUCLEOTIDE SEQUENCE [LARGE SCALE GENOMIC DNA]</scope>
    <source>
        <strain evidence="3">TISTR 2466</strain>
    </source>
</reference>
<sequence length="96" mass="10938">MKIENIEPCKIAFFRRTGPYGIENKILMESFKQWVRENNLFEKSTILGIAQDDPNTINSNRCRYDVCLIVTNNVKITPPAKEGSFSGGKYAINQAH</sequence>
<dbReference type="InterPro" id="IPR050908">
    <property type="entry name" value="SmbC-like"/>
</dbReference>
<evidence type="ECO:0000313" key="3">
    <source>
        <dbReference type="Proteomes" id="UP001597399"/>
    </source>
</evidence>
<gene>
    <name evidence="2" type="ORF">ACFSUE_17690</name>
</gene>
<comment type="caution">
    <text evidence="2">The sequence shown here is derived from an EMBL/GenBank/DDBJ whole genome shotgun (WGS) entry which is preliminary data.</text>
</comment>
<dbReference type="Pfam" id="PF06445">
    <property type="entry name" value="GyrI-like"/>
    <property type="match status" value="1"/>
</dbReference>
<dbReference type="Gene3D" id="3.20.80.10">
    <property type="entry name" value="Regulatory factor, effector binding domain"/>
    <property type="match status" value="1"/>
</dbReference>
<dbReference type="InterPro" id="IPR011256">
    <property type="entry name" value="Reg_factor_effector_dom_sf"/>
</dbReference>
<proteinExistence type="predicted"/>